<dbReference type="GO" id="GO:0003677">
    <property type="term" value="F:DNA binding"/>
    <property type="evidence" value="ECO:0007669"/>
    <property type="project" value="UniProtKB-KW"/>
</dbReference>
<keyword evidence="2" id="KW-0238">DNA-binding</keyword>
<dbReference type="EMBL" id="CP053661">
    <property type="protein sequence ID" value="QKD81507.1"/>
    <property type="molecule type" value="Genomic_DNA"/>
</dbReference>
<dbReference type="InterPro" id="IPR036388">
    <property type="entry name" value="WH-like_DNA-bd_sf"/>
</dbReference>
<dbReference type="SUPFAM" id="SSF46785">
    <property type="entry name" value="Winged helix' DNA-binding domain"/>
    <property type="match status" value="1"/>
</dbReference>
<accession>A0A6M8B9U5</accession>
<dbReference type="Pfam" id="PF01638">
    <property type="entry name" value="HxlR"/>
    <property type="match status" value="1"/>
</dbReference>
<dbReference type="InterPro" id="IPR036390">
    <property type="entry name" value="WH_DNA-bd_sf"/>
</dbReference>
<dbReference type="RefSeq" id="WP_172353905.1">
    <property type="nucleotide sequence ID" value="NZ_CP053661.1"/>
</dbReference>
<reference evidence="5 6" key="1">
    <citation type="submission" date="2020-05" db="EMBL/GenBank/DDBJ databases">
        <title>Complete genome sequence of of a novel Thermoleptolyngbya strain isolated from hot springs of Ganzi, Sichuan China.</title>
        <authorList>
            <person name="Tang J."/>
            <person name="Daroch M."/>
            <person name="Li L."/>
            <person name="Waleron K."/>
            <person name="Waleron M."/>
            <person name="Waleron M."/>
        </authorList>
    </citation>
    <scope>NUCLEOTIDE SEQUENCE [LARGE SCALE GENOMIC DNA]</scope>
    <source>
        <strain evidence="5 6">PKUAC-SCTA183</strain>
    </source>
</reference>
<protein>
    <submittedName>
        <fullName evidence="5">Helix-turn-helix transcriptional regulator</fullName>
    </submittedName>
</protein>
<dbReference type="InterPro" id="IPR002577">
    <property type="entry name" value="HTH_HxlR"/>
</dbReference>
<dbReference type="KEGG" id="theu:HPC62_04290"/>
<evidence type="ECO:0000313" key="5">
    <source>
        <dbReference type="EMBL" id="QKD81507.1"/>
    </source>
</evidence>
<evidence type="ECO:0000256" key="1">
    <source>
        <dbReference type="ARBA" id="ARBA00023015"/>
    </source>
</evidence>
<keyword evidence="3" id="KW-0804">Transcription</keyword>
<dbReference type="PANTHER" id="PTHR33204">
    <property type="entry name" value="TRANSCRIPTIONAL REGULATOR, MARR FAMILY"/>
    <property type="match status" value="1"/>
</dbReference>
<dbReference type="PROSITE" id="PS51118">
    <property type="entry name" value="HTH_HXLR"/>
    <property type="match status" value="1"/>
</dbReference>
<name>A0A6M8B9U5_9CYAN</name>
<evidence type="ECO:0000313" key="6">
    <source>
        <dbReference type="Proteomes" id="UP000505210"/>
    </source>
</evidence>
<evidence type="ECO:0000256" key="3">
    <source>
        <dbReference type="ARBA" id="ARBA00023163"/>
    </source>
</evidence>
<evidence type="ECO:0000256" key="2">
    <source>
        <dbReference type="ARBA" id="ARBA00023125"/>
    </source>
</evidence>
<gene>
    <name evidence="5" type="ORF">HPC62_04290</name>
</gene>
<sequence length="130" mass="14848">MLRVTATTPQEAESCPVRDVLDRIGDKWSLLILCALADGKLRFMDIKRAIGDVSQRMLTQTLRHLERDGYITRRVYPSVPPRVEYELSELGRSLLVPVQQLIAWAETHHPEIAAARDRYDARPENVPQAD</sequence>
<proteinExistence type="predicted"/>
<dbReference type="PANTHER" id="PTHR33204:SF39">
    <property type="entry name" value="TRANSCRIPTIONAL REGULATORY PROTEIN"/>
    <property type="match status" value="1"/>
</dbReference>
<dbReference type="Gene3D" id="1.10.10.10">
    <property type="entry name" value="Winged helix-like DNA-binding domain superfamily/Winged helix DNA-binding domain"/>
    <property type="match status" value="1"/>
</dbReference>
<keyword evidence="1" id="KW-0805">Transcription regulation</keyword>
<dbReference type="AlphaFoldDB" id="A0A6M8B9U5"/>
<feature type="domain" description="HTH hxlR-type" evidence="4">
    <location>
        <begin position="15"/>
        <end position="113"/>
    </location>
</feature>
<dbReference type="Proteomes" id="UP000505210">
    <property type="component" value="Chromosome"/>
</dbReference>
<organism evidence="5 6">
    <name type="scientific">Thermoleptolyngbya sichuanensis A183</name>
    <dbReference type="NCBI Taxonomy" id="2737172"/>
    <lineage>
        <taxon>Bacteria</taxon>
        <taxon>Bacillati</taxon>
        <taxon>Cyanobacteriota</taxon>
        <taxon>Cyanophyceae</taxon>
        <taxon>Oculatellales</taxon>
        <taxon>Oculatellaceae</taxon>
        <taxon>Thermoleptolyngbya</taxon>
        <taxon>Thermoleptolyngbya sichuanensis</taxon>
    </lineage>
</organism>
<keyword evidence="6" id="KW-1185">Reference proteome</keyword>
<evidence type="ECO:0000259" key="4">
    <source>
        <dbReference type="PROSITE" id="PS51118"/>
    </source>
</evidence>